<dbReference type="FunFam" id="3.40.140.10:FF:000008">
    <property type="entry name" value="Cytidine deaminase"/>
    <property type="match status" value="1"/>
</dbReference>
<evidence type="ECO:0000256" key="7">
    <source>
        <dbReference type="ARBA" id="ARBA00022833"/>
    </source>
</evidence>
<organism evidence="16 17">
    <name type="scientific">Saccharata proteae CBS 121410</name>
    <dbReference type="NCBI Taxonomy" id="1314787"/>
    <lineage>
        <taxon>Eukaryota</taxon>
        <taxon>Fungi</taxon>
        <taxon>Dikarya</taxon>
        <taxon>Ascomycota</taxon>
        <taxon>Pezizomycotina</taxon>
        <taxon>Dothideomycetes</taxon>
        <taxon>Dothideomycetes incertae sedis</taxon>
        <taxon>Botryosphaeriales</taxon>
        <taxon>Saccharataceae</taxon>
        <taxon>Saccharata</taxon>
    </lineage>
</organism>
<dbReference type="InterPro" id="IPR006262">
    <property type="entry name" value="Cyt_deam_tetra"/>
</dbReference>
<evidence type="ECO:0000256" key="14">
    <source>
        <dbReference type="SAM" id="MobiDB-lite"/>
    </source>
</evidence>
<feature type="binding site" evidence="12">
    <location>
        <position position="111"/>
    </location>
    <ligand>
        <name>Zn(2+)</name>
        <dbReference type="ChEBI" id="CHEBI:29105"/>
        <note>catalytic</note>
    </ligand>
</feature>
<evidence type="ECO:0000256" key="5">
    <source>
        <dbReference type="ARBA" id="ARBA00022723"/>
    </source>
</evidence>
<evidence type="ECO:0000256" key="6">
    <source>
        <dbReference type="ARBA" id="ARBA00022801"/>
    </source>
</evidence>
<evidence type="ECO:0000259" key="15">
    <source>
        <dbReference type="PROSITE" id="PS51747"/>
    </source>
</evidence>
<evidence type="ECO:0000256" key="2">
    <source>
        <dbReference type="ARBA" id="ARBA00003949"/>
    </source>
</evidence>
<comment type="function">
    <text evidence="2 13">This enzyme scavenges exogenous and endogenous cytidine and 2'-deoxycytidine for UMP synthesis.</text>
</comment>
<feature type="region of interest" description="Disordered" evidence="14">
    <location>
        <begin position="147"/>
        <end position="166"/>
    </location>
</feature>
<evidence type="ECO:0000313" key="16">
    <source>
        <dbReference type="EMBL" id="KAF2088122.1"/>
    </source>
</evidence>
<comment type="catalytic activity">
    <reaction evidence="13">
        <text>2'-deoxycytidine + H2O + H(+) = 2'-deoxyuridine + NH4(+)</text>
        <dbReference type="Rhea" id="RHEA:13433"/>
        <dbReference type="ChEBI" id="CHEBI:15377"/>
        <dbReference type="ChEBI" id="CHEBI:15378"/>
        <dbReference type="ChEBI" id="CHEBI:15698"/>
        <dbReference type="ChEBI" id="CHEBI:16450"/>
        <dbReference type="ChEBI" id="CHEBI:28938"/>
        <dbReference type="EC" id="3.5.4.5"/>
    </reaction>
</comment>
<feature type="binding site" evidence="12">
    <location>
        <position position="108"/>
    </location>
    <ligand>
        <name>Zn(2+)</name>
        <dbReference type="ChEBI" id="CHEBI:29105"/>
        <note>catalytic</note>
    </ligand>
</feature>
<feature type="active site" description="Proton donor" evidence="10">
    <location>
        <position position="76"/>
    </location>
</feature>
<name>A0A9P4HXB9_9PEZI</name>
<dbReference type="GO" id="GO:0042802">
    <property type="term" value="F:identical protein binding"/>
    <property type="evidence" value="ECO:0007669"/>
    <property type="project" value="UniProtKB-ARBA"/>
</dbReference>
<dbReference type="CDD" id="cd01283">
    <property type="entry name" value="cytidine_deaminase"/>
    <property type="match status" value="1"/>
</dbReference>
<feature type="binding site" evidence="12">
    <location>
        <position position="74"/>
    </location>
    <ligand>
        <name>Zn(2+)</name>
        <dbReference type="ChEBI" id="CHEBI:29105"/>
        <note>catalytic</note>
    </ligand>
</feature>
<dbReference type="Proteomes" id="UP000799776">
    <property type="component" value="Unassembled WGS sequence"/>
</dbReference>
<dbReference type="EMBL" id="ML978717">
    <property type="protein sequence ID" value="KAF2088122.1"/>
    <property type="molecule type" value="Genomic_DNA"/>
</dbReference>
<dbReference type="PROSITE" id="PS00903">
    <property type="entry name" value="CYT_DCMP_DEAMINASES_1"/>
    <property type="match status" value="1"/>
</dbReference>
<keyword evidence="5 12" id="KW-0479">Metal-binding</keyword>
<dbReference type="NCBIfam" id="TIGR01354">
    <property type="entry name" value="cyt_deam_tetra"/>
    <property type="match status" value="1"/>
</dbReference>
<evidence type="ECO:0000256" key="12">
    <source>
        <dbReference type="PIRSR" id="PIRSR606262-3"/>
    </source>
</evidence>
<dbReference type="PANTHER" id="PTHR11644">
    <property type="entry name" value="CYTIDINE DEAMINASE"/>
    <property type="match status" value="1"/>
</dbReference>
<protein>
    <recommendedName>
        <fullName evidence="4 13">Cytidine deaminase</fullName>
        <ecNumber evidence="4 13">3.5.4.5</ecNumber>
    </recommendedName>
    <alternativeName>
        <fullName evidence="8 13">Cytidine aminohydrolase</fullName>
    </alternativeName>
</protein>
<dbReference type="InterPro" id="IPR016193">
    <property type="entry name" value="Cytidine_deaminase-like"/>
</dbReference>
<dbReference type="InterPro" id="IPR002125">
    <property type="entry name" value="CMP_dCMP_dom"/>
</dbReference>
<dbReference type="GO" id="GO:0005829">
    <property type="term" value="C:cytosol"/>
    <property type="evidence" value="ECO:0007669"/>
    <property type="project" value="TreeGrafter"/>
</dbReference>
<comment type="similarity">
    <text evidence="3 13">Belongs to the cytidine and deoxycytidylate deaminase family.</text>
</comment>
<evidence type="ECO:0000256" key="8">
    <source>
        <dbReference type="ARBA" id="ARBA00032005"/>
    </source>
</evidence>
<evidence type="ECO:0000313" key="17">
    <source>
        <dbReference type="Proteomes" id="UP000799776"/>
    </source>
</evidence>
<feature type="binding site" evidence="11">
    <location>
        <begin position="63"/>
        <end position="69"/>
    </location>
    <ligand>
        <name>substrate</name>
    </ligand>
</feature>
<dbReference type="SUPFAM" id="SSF53927">
    <property type="entry name" value="Cytidine deaminase-like"/>
    <property type="match status" value="1"/>
</dbReference>
<comment type="catalytic activity">
    <reaction evidence="9 13">
        <text>cytidine + H2O + H(+) = uridine + NH4(+)</text>
        <dbReference type="Rhea" id="RHEA:16069"/>
        <dbReference type="ChEBI" id="CHEBI:15377"/>
        <dbReference type="ChEBI" id="CHEBI:15378"/>
        <dbReference type="ChEBI" id="CHEBI:16704"/>
        <dbReference type="ChEBI" id="CHEBI:17562"/>
        <dbReference type="ChEBI" id="CHEBI:28938"/>
        <dbReference type="EC" id="3.5.4.5"/>
    </reaction>
</comment>
<dbReference type="EC" id="3.5.4.5" evidence="4 13"/>
<reference evidence="16" key="1">
    <citation type="journal article" date="2020" name="Stud. Mycol.">
        <title>101 Dothideomycetes genomes: a test case for predicting lifestyles and emergence of pathogens.</title>
        <authorList>
            <person name="Haridas S."/>
            <person name="Albert R."/>
            <person name="Binder M."/>
            <person name="Bloem J."/>
            <person name="Labutti K."/>
            <person name="Salamov A."/>
            <person name="Andreopoulos B."/>
            <person name="Baker S."/>
            <person name="Barry K."/>
            <person name="Bills G."/>
            <person name="Bluhm B."/>
            <person name="Cannon C."/>
            <person name="Castanera R."/>
            <person name="Culley D."/>
            <person name="Daum C."/>
            <person name="Ezra D."/>
            <person name="Gonzalez J."/>
            <person name="Henrissat B."/>
            <person name="Kuo A."/>
            <person name="Liang C."/>
            <person name="Lipzen A."/>
            <person name="Lutzoni F."/>
            <person name="Magnuson J."/>
            <person name="Mondo S."/>
            <person name="Nolan M."/>
            <person name="Ohm R."/>
            <person name="Pangilinan J."/>
            <person name="Park H.-J."/>
            <person name="Ramirez L."/>
            <person name="Alfaro M."/>
            <person name="Sun H."/>
            <person name="Tritt A."/>
            <person name="Yoshinaga Y."/>
            <person name="Zwiers L.-H."/>
            <person name="Turgeon B."/>
            <person name="Goodwin S."/>
            <person name="Spatafora J."/>
            <person name="Crous P."/>
            <person name="Grigoriev I."/>
        </authorList>
    </citation>
    <scope>NUCLEOTIDE SEQUENCE</scope>
    <source>
        <strain evidence="16">CBS 121410</strain>
    </source>
</reference>
<comment type="caution">
    <text evidence="16">The sequence shown here is derived from an EMBL/GenBank/DDBJ whole genome shotgun (WGS) entry which is preliminary data.</text>
</comment>
<dbReference type="PANTHER" id="PTHR11644:SF2">
    <property type="entry name" value="CYTIDINE DEAMINASE"/>
    <property type="match status" value="1"/>
</dbReference>
<dbReference type="GO" id="GO:0055086">
    <property type="term" value="P:nucleobase-containing small molecule metabolic process"/>
    <property type="evidence" value="ECO:0007669"/>
    <property type="project" value="UniProtKB-ARBA"/>
</dbReference>
<dbReference type="AlphaFoldDB" id="A0A9P4HXB9"/>
<evidence type="ECO:0000256" key="1">
    <source>
        <dbReference type="ARBA" id="ARBA00001947"/>
    </source>
</evidence>
<dbReference type="OrthoDB" id="414540at2759"/>
<dbReference type="Gene3D" id="3.40.140.10">
    <property type="entry name" value="Cytidine Deaminase, domain 2"/>
    <property type="match status" value="1"/>
</dbReference>
<evidence type="ECO:0000256" key="11">
    <source>
        <dbReference type="PIRSR" id="PIRSR606262-2"/>
    </source>
</evidence>
<feature type="domain" description="CMP/dCMP-type deaminase" evidence="15">
    <location>
        <begin position="22"/>
        <end position="150"/>
    </location>
</feature>
<proteinExistence type="inferred from homology"/>
<dbReference type="GO" id="GO:0004126">
    <property type="term" value="F:cytidine deaminase activity"/>
    <property type="evidence" value="ECO:0007669"/>
    <property type="project" value="UniProtKB-UniRule"/>
</dbReference>
<evidence type="ECO:0000256" key="13">
    <source>
        <dbReference type="RuleBase" id="RU364006"/>
    </source>
</evidence>
<evidence type="ECO:0000256" key="3">
    <source>
        <dbReference type="ARBA" id="ARBA00006576"/>
    </source>
</evidence>
<evidence type="ECO:0000256" key="9">
    <source>
        <dbReference type="ARBA" id="ARBA00049558"/>
    </source>
</evidence>
<dbReference type="PROSITE" id="PS51747">
    <property type="entry name" value="CYT_DCMP_DEAMINASES_2"/>
    <property type="match status" value="1"/>
</dbReference>
<evidence type="ECO:0000256" key="10">
    <source>
        <dbReference type="PIRSR" id="PIRSR606262-1"/>
    </source>
</evidence>
<sequence length="166" mass="17870">MSTAAPHASTAPDETTHGLTAQEVETLSKSCLEAREKAYCPYSLFRVGCALLTTTGPIITGANVENAAYPVGTCAERVAMGTAVIAGHRSFKAVAVATDLDDQFCSPCGMCRQFLREFLQLDTPIFMHTRDGRFQVKTMGELLPDSFGPDVLPPKEELARRNGKAS</sequence>
<keyword evidence="17" id="KW-1185">Reference proteome</keyword>
<keyword evidence="7 12" id="KW-0862">Zinc</keyword>
<comment type="cofactor">
    <cofactor evidence="1 12 13">
        <name>Zn(2+)</name>
        <dbReference type="ChEBI" id="CHEBI:29105"/>
    </cofactor>
</comment>
<dbReference type="GO" id="GO:0072527">
    <property type="term" value="P:pyrimidine-containing compound metabolic process"/>
    <property type="evidence" value="ECO:0007669"/>
    <property type="project" value="UniProtKB-ARBA"/>
</dbReference>
<dbReference type="NCBIfam" id="NF004064">
    <property type="entry name" value="PRK05578.1"/>
    <property type="match status" value="1"/>
</dbReference>
<dbReference type="InterPro" id="IPR016192">
    <property type="entry name" value="APOBEC/CMP_deaminase_Zn-bd"/>
</dbReference>
<accession>A0A9P4HXB9</accession>
<keyword evidence="6 13" id="KW-0378">Hydrolase</keyword>
<gene>
    <name evidence="16" type="ORF">K490DRAFT_39902</name>
</gene>
<dbReference type="InterPro" id="IPR050202">
    <property type="entry name" value="Cyt/Deoxycyt_deaminase"/>
</dbReference>
<evidence type="ECO:0000256" key="4">
    <source>
        <dbReference type="ARBA" id="ARBA00012783"/>
    </source>
</evidence>
<dbReference type="Pfam" id="PF00383">
    <property type="entry name" value="dCMP_cyt_deam_1"/>
    <property type="match status" value="1"/>
</dbReference>
<dbReference type="GO" id="GO:0008270">
    <property type="term" value="F:zinc ion binding"/>
    <property type="evidence" value="ECO:0007669"/>
    <property type="project" value="UniProtKB-UniRule"/>
</dbReference>